<dbReference type="InterPro" id="IPR006439">
    <property type="entry name" value="HAD-SF_hydro_IA"/>
</dbReference>
<gene>
    <name evidence="2" type="ORF">NEF87_001238</name>
</gene>
<proteinExistence type="inferred from homology"/>
<accession>A0ABY6HN61</accession>
<name>A0ABY6HN61_9ARCH</name>
<keyword evidence="3" id="KW-1185">Reference proteome</keyword>
<dbReference type="InterPro" id="IPR023214">
    <property type="entry name" value="HAD_sf"/>
</dbReference>
<dbReference type="SFLD" id="SFLDS00003">
    <property type="entry name" value="Haloacid_Dehalogenase"/>
    <property type="match status" value="1"/>
</dbReference>
<dbReference type="PANTHER" id="PTHR43611">
    <property type="entry name" value="ALPHA-D-GLUCOSE 1-PHOSPHATE PHOSPHATASE"/>
    <property type="match status" value="1"/>
</dbReference>
<dbReference type="InterPro" id="IPR041492">
    <property type="entry name" value="HAD_2"/>
</dbReference>
<sequence>MDQKSSTLNLPYDAIVFDLGNVLINYTFTRTFEKWADLTEYSFDFFQKNYKFDSVLYDFEIGKLSSMDYFTYLTEVLGIEWDFSIFKLGWNNIHLGIPNGILPILEQLESKYPLYILSNTNALHASHWKIHFTQITRFFKQIFCSHEMKCHKPESKIYSKLLNQINCEPARTLFFDDVPNNVIGAQNIGIDAYIVKNPSEIYQILIKKSILS</sequence>
<protein>
    <recommendedName>
        <fullName evidence="4">HAD family phosphatase</fullName>
    </recommendedName>
</protein>
<evidence type="ECO:0008006" key="4">
    <source>
        <dbReference type="Google" id="ProtNLM"/>
    </source>
</evidence>
<organism evidence="2 3">
    <name type="scientific">Candidatus Lokiarchaeum ossiferum</name>
    <dbReference type="NCBI Taxonomy" id="2951803"/>
    <lineage>
        <taxon>Archaea</taxon>
        <taxon>Promethearchaeati</taxon>
        <taxon>Promethearchaeota</taxon>
        <taxon>Promethearchaeia</taxon>
        <taxon>Promethearchaeales</taxon>
        <taxon>Promethearchaeaceae</taxon>
        <taxon>Candidatus Lokiarchaeum</taxon>
    </lineage>
</organism>
<reference evidence="2" key="1">
    <citation type="submission" date="2022-09" db="EMBL/GenBank/DDBJ databases">
        <title>Actin cytoskeleton and complex cell architecture in an #Asgard archaeon.</title>
        <authorList>
            <person name="Ponce Toledo R.I."/>
            <person name="Schleper C."/>
            <person name="Rodrigues Oliveira T."/>
            <person name="Wollweber F."/>
            <person name="Xu J."/>
            <person name="Rittmann S."/>
            <person name="Klingl A."/>
            <person name="Pilhofer M."/>
        </authorList>
    </citation>
    <scope>NUCLEOTIDE SEQUENCE</scope>
    <source>
        <strain evidence="2">B-35</strain>
    </source>
</reference>
<evidence type="ECO:0000313" key="3">
    <source>
        <dbReference type="Proteomes" id="UP001208689"/>
    </source>
</evidence>
<dbReference type="InterPro" id="IPR036412">
    <property type="entry name" value="HAD-like_sf"/>
</dbReference>
<dbReference type="Pfam" id="PF13419">
    <property type="entry name" value="HAD_2"/>
    <property type="match status" value="1"/>
</dbReference>
<comment type="similarity">
    <text evidence="1">Belongs to the HAD-like hydrolase superfamily.</text>
</comment>
<dbReference type="SFLD" id="SFLDG01129">
    <property type="entry name" value="C1.5:_HAD__Beta-PGM__Phosphata"/>
    <property type="match status" value="1"/>
</dbReference>
<dbReference type="NCBIfam" id="TIGR01509">
    <property type="entry name" value="HAD-SF-IA-v3"/>
    <property type="match status" value="1"/>
</dbReference>
<dbReference type="Proteomes" id="UP001208689">
    <property type="component" value="Chromosome"/>
</dbReference>
<dbReference type="NCBIfam" id="TIGR01549">
    <property type="entry name" value="HAD-SF-IA-v1"/>
    <property type="match status" value="1"/>
</dbReference>
<dbReference type="EMBL" id="CP104013">
    <property type="protein sequence ID" value="UYP44953.1"/>
    <property type="molecule type" value="Genomic_DNA"/>
</dbReference>
<dbReference type="CDD" id="cd02603">
    <property type="entry name" value="HAD_sEH-N_like"/>
    <property type="match status" value="1"/>
</dbReference>
<dbReference type="InterPro" id="IPR023198">
    <property type="entry name" value="PGP-like_dom2"/>
</dbReference>
<dbReference type="SUPFAM" id="SSF56784">
    <property type="entry name" value="HAD-like"/>
    <property type="match status" value="1"/>
</dbReference>
<dbReference type="PANTHER" id="PTHR43611:SF3">
    <property type="entry name" value="FLAVIN MONONUCLEOTIDE HYDROLASE 1, CHLOROPLATIC"/>
    <property type="match status" value="1"/>
</dbReference>
<evidence type="ECO:0000256" key="1">
    <source>
        <dbReference type="ARBA" id="ARBA00007958"/>
    </source>
</evidence>
<dbReference type="Gene3D" id="1.10.150.240">
    <property type="entry name" value="Putative phosphatase, domain 2"/>
    <property type="match status" value="1"/>
</dbReference>
<dbReference type="Gene3D" id="3.40.50.1000">
    <property type="entry name" value="HAD superfamily/HAD-like"/>
    <property type="match status" value="1"/>
</dbReference>
<evidence type="ECO:0000313" key="2">
    <source>
        <dbReference type="EMBL" id="UYP44953.1"/>
    </source>
</evidence>